<sequence>MSMSRLDPLSDKPFAIEKFVGCSALRVRPGLVVDIYALIIYMVLIYSYDLVFGVSASMKH</sequence>
<comment type="caution">
    <text evidence="2">The sequence shown here is derived from an EMBL/GenBank/DDBJ whole genome shotgun (WGS) entry which is preliminary data.</text>
</comment>
<keyword evidence="1" id="KW-0812">Transmembrane</keyword>
<organism evidence="2 3">
    <name type="scientific">Corallincola spongiicola</name>
    <dbReference type="NCBI Taxonomy" id="2520508"/>
    <lineage>
        <taxon>Bacteria</taxon>
        <taxon>Pseudomonadati</taxon>
        <taxon>Pseudomonadota</taxon>
        <taxon>Gammaproteobacteria</taxon>
        <taxon>Alteromonadales</taxon>
        <taxon>Psychromonadaceae</taxon>
        <taxon>Corallincola</taxon>
    </lineage>
</organism>
<reference evidence="3" key="1">
    <citation type="submission" date="2019-02" db="EMBL/GenBank/DDBJ databases">
        <title>Draft genome sequence of Muricauda sp. 176CP4-71.</title>
        <authorList>
            <person name="Park J.-S."/>
        </authorList>
    </citation>
    <scope>NUCLEOTIDE SEQUENCE [LARGE SCALE GENOMIC DNA]</scope>
    <source>
        <strain evidence="3">176GS2-150</strain>
    </source>
</reference>
<name>A0ABY1WLC6_9GAMM</name>
<gene>
    <name evidence="2" type="ORF">EXY25_15890</name>
</gene>
<evidence type="ECO:0000313" key="2">
    <source>
        <dbReference type="EMBL" id="TAA41722.1"/>
    </source>
</evidence>
<evidence type="ECO:0000256" key="1">
    <source>
        <dbReference type="SAM" id="Phobius"/>
    </source>
</evidence>
<proteinExistence type="predicted"/>
<dbReference type="EMBL" id="SHLY01000007">
    <property type="protein sequence ID" value="TAA41722.1"/>
    <property type="molecule type" value="Genomic_DNA"/>
</dbReference>
<dbReference type="RefSeq" id="WP_130567627.1">
    <property type="nucleotide sequence ID" value="NZ_SHLY01000007.1"/>
</dbReference>
<evidence type="ECO:0000313" key="3">
    <source>
        <dbReference type="Proteomes" id="UP000292544"/>
    </source>
</evidence>
<feature type="transmembrane region" description="Helical" evidence="1">
    <location>
        <begin position="35"/>
        <end position="56"/>
    </location>
</feature>
<keyword evidence="3" id="KW-1185">Reference proteome</keyword>
<keyword evidence="1" id="KW-1133">Transmembrane helix</keyword>
<keyword evidence="1" id="KW-0472">Membrane</keyword>
<accession>A0ABY1WLC6</accession>
<dbReference type="Proteomes" id="UP000292544">
    <property type="component" value="Unassembled WGS sequence"/>
</dbReference>
<protein>
    <submittedName>
        <fullName evidence="2">Uncharacterized protein</fullName>
    </submittedName>
</protein>